<keyword evidence="3" id="KW-1185">Reference proteome</keyword>
<evidence type="ECO:0000313" key="2">
    <source>
        <dbReference type="EMBL" id="MBN6101195.1"/>
    </source>
</evidence>
<feature type="domain" description="DUF3298" evidence="1">
    <location>
        <begin position="217"/>
        <end position="269"/>
    </location>
</feature>
<protein>
    <submittedName>
        <fullName evidence="2">DUF3298 domain-containing protein</fullName>
    </submittedName>
</protein>
<dbReference type="EMBL" id="JAFIWB010000002">
    <property type="protein sequence ID" value="MBN6101195.1"/>
    <property type="molecule type" value="Genomic_DNA"/>
</dbReference>
<proteinExistence type="predicted"/>
<gene>
    <name evidence="2" type="ORF">JR064_03330</name>
</gene>
<evidence type="ECO:0000259" key="1">
    <source>
        <dbReference type="Pfam" id="PF11738"/>
    </source>
</evidence>
<dbReference type="Gene3D" id="3.30.565.40">
    <property type="entry name" value="Fervidobacterium nodosum Rt17-B1 like"/>
    <property type="match status" value="1"/>
</dbReference>
<dbReference type="InterPro" id="IPR021729">
    <property type="entry name" value="DUF3298"/>
</dbReference>
<accession>A0ABS3AXU5</accession>
<dbReference type="InterPro" id="IPR037126">
    <property type="entry name" value="PdaC/RsiV-like_sf"/>
</dbReference>
<comment type="caution">
    <text evidence="2">The sequence shown here is derived from an EMBL/GenBank/DDBJ whole genome shotgun (WGS) entry which is preliminary data.</text>
</comment>
<dbReference type="Gene3D" id="3.90.640.20">
    <property type="entry name" value="Heat-shock cognate protein, ATPase"/>
    <property type="match status" value="1"/>
</dbReference>
<dbReference type="RefSeq" id="WP_206228816.1">
    <property type="nucleotide sequence ID" value="NZ_JAFIWB010000002.1"/>
</dbReference>
<organism evidence="2 3">
    <name type="scientific">Xanthomonas bonasiae</name>
    <dbReference type="NCBI Taxonomy" id="2810351"/>
    <lineage>
        <taxon>Bacteria</taxon>
        <taxon>Pseudomonadati</taxon>
        <taxon>Pseudomonadota</taxon>
        <taxon>Gammaproteobacteria</taxon>
        <taxon>Lysobacterales</taxon>
        <taxon>Lysobacteraceae</taxon>
        <taxon>Xanthomonas</taxon>
    </lineage>
</organism>
<dbReference type="Pfam" id="PF11738">
    <property type="entry name" value="DUF3298"/>
    <property type="match status" value="1"/>
</dbReference>
<sequence>MDVRHRVQTGQNIPWRWTALALAATLAVAGCKREAAAPVAEPAPAPAPAAAAAPAAPAPMELKDVIEHSPSYVVGITFPPALNRYPGLAEAVGRYAQAARGELMEAVGGLGNDRPSAPYELSLQFEMLLERPELVAVAADGSRYTGGAHGEPLVARFVWLPQQQRMLTAETLIPDPKGWAQVAGYVATQLRQAVQARVDAEQLPPEDHDEQVRSADKMIAEGTEPQAENFSQFQPLVDAAGKIVALRFVFPPYQVGPYSDGTQTVDVPASVLRGLVAPEYAELFAA</sequence>
<evidence type="ECO:0000313" key="3">
    <source>
        <dbReference type="Proteomes" id="UP000695802"/>
    </source>
</evidence>
<name>A0ABS3AXU5_9XANT</name>
<reference evidence="2 3" key="1">
    <citation type="submission" date="2021-02" db="EMBL/GenBank/DDBJ databases">
        <title>Taxonomically Unique Crown Gall-Associated Xanthomonas Stains Have Deficiency in Virulence Repertories.</title>
        <authorList>
            <person name="Mafakheri H."/>
            <person name="Taghavi S.M."/>
            <person name="Dimkic I."/>
            <person name="Nemanja K."/>
            <person name="Osdaghi E."/>
        </authorList>
    </citation>
    <scope>NUCLEOTIDE SEQUENCE [LARGE SCALE GENOMIC DNA]</scope>
    <source>
        <strain evidence="2 3">FX4</strain>
    </source>
</reference>
<dbReference type="PROSITE" id="PS51257">
    <property type="entry name" value="PROKAR_LIPOPROTEIN"/>
    <property type="match status" value="1"/>
</dbReference>
<dbReference type="Proteomes" id="UP000695802">
    <property type="component" value="Unassembled WGS sequence"/>
</dbReference>